<dbReference type="Pfam" id="PF03116">
    <property type="entry name" value="NQR2_RnfD_RnfE"/>
    <property type="match status" value="1"/>
</dbReference>
<evidence type="ECO:0000256" key="3">
    <source>
        <dbReference type="ARBA" id="ARBA00022630"/>
    </source>
</evidence>
<keyword evidence="2" id="KW-0597">Phosphoprotein</keyword>
<feature type="transmembrane region" description="Helical" evidence="9">
    <location>
        <begin position="222"/>
        <end position="240"/>
    </location>
</feature>
<dbReference type="InterPro" id="IPR004338">
    <property type="entry name" value="NqrB/RnfD"/>
</dbReference>
<feature type="transmembrane region" description="Helical" evidence="9">
    <location>
        <begin position="46"/>
        <end position="63"/>
    </location>
</feature>
<organism evidence="10 11">
    <name type="scientific">Candidatus Wallbacteria bacterium HGW-Wallbacteria-1</name>
    <dbReference type="NCBI Taxonomy" id="2013854"/>
    <lineage>
        <taxon>Bacteria</taxon>
        <taxon>Candidatus Walliibacteriota</taxon>
    </lineage>
</organism>
<keyword evidence="4" id="KW-0288">FMN</keyword>
<keyword evidence="5 9" id="KW-0812">Transmembrane</keyword>
<feature type="transmembrane region" description="Helical" evidence="9">
    <location>
        <begin position="276"/>
        <end position="296"/>
    </location>
</feature>
<keyword evidence="3" id="KW-0285">Flavoprotein</keyword>
<evidence type="ECO:0000256" key="7">
    <source>
        <dbReference type="ARBA" id="ARBA00022989"/>
    </source>
</evidence>
<evidence type="ECO:0000256" key="8">
    <source>
        <dbReference type="ARBA" id="ARBA00023136"/>
    </source>
</evidence>
<accession>A0A2N1PU30</accession>
<comment type="caution">
    <text evidence="10">The sequence shown here is derived from an EMBL/GenBank/DDBJ whole genome shotgun (WGS) entry which is preliminary data.</text>
</comment>
<reference evidence="10 11" key="1">
    <citation type="journal article" date="2017" name="ISME J.">
        <title>Potential for microbial H2 and metal transformations associated with novel bacteria and archaea in deep terrestrial subsurface sediments.</title>
        <authorList>
            <person name="Hernsdorf A.W."/>
            <person name="Amano Y."/>
            <person name="Miyakawa K."/>
            <person name="Ise K."/>
            <person name="Suzuki Y."/>
            <person name="Anantharaman K."/>
            <person name="Probst A."/>
            <person name="Burstein D."/>
            <person name="Thomas B.C."/>
            <person name="Banfield J.F."/>
        </authorList>
    </citation>
    <scope>NUCLEOTIDE SEQUENCE [LARGE SCALE GENOMIC DNA]</scope>
    <source>
        <strain evidence="10">HGW-Wallbacteria-1</strain>
    </source>
</reference>
<evidence type="ECO:0000256" key="9">
    <source>
        <dbReference type="SAM" id="Phobius"/>
    </source>
</evidence>
<dbReference type="Proteomes" id="UP000233256">
    <property type="component" value="Unassembled WGS sequence"/>
</dbReference>
<feature type="transmembrane region" description="Helical" evidence="9">
    <location>
        <begin position="333"/>
        <end position="352"/>
    </location>
</feature>
<dbReference type="GO" id="GO:0055085">
    <property type="term" value="P:transmembrane transport"/>
    <property type="evidence" value="ECO:0007669"/>
    <property type="project" value="InterPro"/>
</dbReference>
<dbReference type="PANTHER" id="PTHR30578">
    <property type="entry name" value="ELECTRON TRANSPORT COMPLEX PROTEIN RNFD"/>
    <property type="match status" value="1"/>
</dbReference>
<name>A0A2N1PU30_9BACT</name>
<keyword evidence="8 9" id="KW-0472">Membrane</keyword>
<dbReference type="PANTHER" id="PTHR30578:SF1">
    <property type="entry name" value="NA(+)-TRANSLOCATING NADH-QUINONE REDUCTASE SUBUNIT B"/>
    <property type="match status" value="1"/>
</dbReference>
<dbReference type="GO" id="GO:0005886">
    <property type="term" value="C:plasma membrane"/>
    <property type="evidence" value="ECO:0007669"/>
    <property type="project" value="TreeGrafter"/>
</dbReference>
<evidence type="ECO:0000256" key="5">
    <source>
        <dbReference type="ARBA" id="ARBA00022692"/>
    </source>
</evidence>
<dbReference type="AlphaFoldDB" id="A0A2N1PU30"/>
<sequence>MRTKPEMKDSGFFKPLLKAMKELWNSEGFILDNPPFIREPIGTKRFMTTALIAMVPVLLGAIYAYGPGIVLMIAVSYITGGVIEVLWALIHRENISEGFLVTGLIFPLTLPPAFPLHFVALGIALTVIIGKIIFGGTGKNPFNPALVGRCILFLGIPEIFRNSYIAPGFSWIDFWHKPFQISTDTLTCATPLQTIKQSGFLELINSINDTLPSGLLEMRSGCCGEVFPVFIIMGGIYLLLCGTAKPSIWLGITLGSTVIMYTFLPELLRLPLYSQFLFTLNLLLMGGLPLGAVFMASDPVTAPVTSGARFSSGMIIGVTATVIRMKGSFPEGIMFGILMANLWKPFLDSLFLKHHASKLRKMDKITVINQSYSFDPECGRPS</sequence>
<gene>
    <name evidence="10" type="ORF">CVV64_00015</name>
</gene>
<evidence type="ECO:0008006" key="12">
    <source>
        <dbReference type="Google" id="ProtNLM"/>
    </source>
</evidence>
<keyword evidence="1" id="KW-0813">Transport</keyword>
<evidence type="ECO:0000313" key="10">
    <source>
        <dbReference type="EMBL" id="PKK91849.1"/>
    </source>
</evidence>
<feature type="transmembrane region" description="Helical" evidence="9">
    <location>
        <begin position="116"/>
        <end position="134"/>
    </location>
</feature>
<keyword evidence="6" id="KW-1278">Translocase</keyword>
<evidence type="ECO:0000256" key="1">
    <source>
        <dbReference type="ARBA" id="ARBA00022448"/>
    </source>
</evidence>
<evidence type="ECO:0000313" key="11">
    <source>
        <dbReference type="Proteomes" id="UP000233256"/>
    </source>
</evidence>
<feature type="transmembrane region" description="Helical" evidence="9">
    <location>
        <begin position="246"/>
        <end position="264"/>
    </location>
</feature>
<dbReference type="EMBL" id="PGXC01000001">
    <property type="protein sequence ID" value="PKK91849.1"/>
    <property type="molecule type" value="Genomic_DNA"/>
</dbReference>
<evidence type="ECO:0000256" key="6">
    <source>
        <dbReference type="ARBA" id="ARBA00022967"/>
    </source>
</evidence>
<evidence type="ECO:0000256" key="2">
    <source>
        <dbReference type="ARBA" id="ARBA00022553"/>
    </source>
</evidence>
<proteinExistence type="predicted"/>
<evidence type="ECO:0000256" key="4">
    <source>
        <dbReference type="ARBA" id="ARBA00022643"/>
    </source>
</evidence>
<protein>
    <recommendedName>
        <fullName evidence="12">Ion-translocating oxidoreductase complex subunit D</fullName>
    </recommendedName>
</protein>
<keyword evidence="7 9" id="KW-1133">Transmembrane helix</keyword>